<dbReference type="PROSITE" id="PS51257">
    <property type="entry name" value="PROKAR_LIPOPROTEIN"/>
    <property type="match status" value="1"/>
</dbReference>
<gene>
    <name evidence="5" type="ORF">F3D71_27505</name>
</gene>
<keyword evidence="3" id="KW-0378">Hydrolase</keyword>
<dbReference type="InterPro" id="IPR011042">
    <property type="entry name" value="6-blade_b-propeller_TolB-like"/>
</dbReference>
<dbReference type="PANTHER" id="PTHR36842:SF1">
    <property type="entry name" value="PROTEIN TOLB"/>
    <property type="match status" value="1"/>
</dbReference>
<keyword evidence="3" id="KW-0720">Serine protease</keyword>
<comment type="caution">
    <text evidence="5">The sequence shown here is derived from an EMBL/GenBank/DDBJ whole genome shotgun (WGS) entry which is preliminary data.</text>
</comment>
<evidence type="ECO:0000256" key="2">
    <source>
        <dbReference type="ARBA" id="ARBA00022729"/>
    </source>
</evidence>
<dbReference type="FunFam" id="2.120.10.30:FF:000079">
    <property type="entry name" value="S9 family peptidase"/>
    <property type="match status" value="1"/>
</dbReference>
<reference evidence="5 6" key="1">
    <citation type="journal article" date="2019" name="Nat. Med.">
        <title>A library of human gut bacterial isolates paired with longitudinal multiomics data enables mechanistic microbiome research.</title>
        <authorList>
            <person name="Poyet M."/>
            <person name="Groussin M."/>
            <person name="Gibbons S.M."/>
            <person name="Avila-Pacheco J."/>
            <person name="Jiang X."/>
            <person name="Kearney S.M."/>
            <person name="Perrotta A.R."/>
            <person name="Berdy B."/>
            <person name="Zhao S."/>
            <person name="Lieberman T.D."/>
            <person name="Swanson P.K."/>
            <person name="Smith M."/>
            <person name="Roesemann S."/>
            <person name="Alexander J.E."/>
            <person name="Rich S.A."/>
            <person name="Livny J."/>
            <person name="Vlamakis H."/>
            <person name="Clish C."/>
            <person name="Bullock K."/>
            <person name="Deik A."/>
            <person name="Scott J."/>
            <person name="Pierce K.A."/>
            <person name="Xavier R.J."/>
            <person name="Alm E.J."/>
        </authorList>
    </citation>
    <scope>NUCLEOTIDE SEQUENCE [LARGE SCALE GENOMIC DNA]</scope>
    <source>
        <strain evidence="5 6">BIOML-A163</strain>
    </source>
</reference>
<dbReference type="Gene3D" id="2.120.10.30">
    <property type="entry name" value="TolB, C-terminal domain"/>
    <property type="match status" value="1"/>
</dbReference>
<feature type="signal peptide" evidence="4">
    <location>
        <begin position="1"/>
        <end position="16"/>
    </location>
</feature>
<evidence type="ECO:0000256" key="3">
    <source>
        <dbReference type="ARBA" id="ARBA00022825"/>
    </source>
</evidence>
<dbReference type="Pfam" id="PF07676">
    <property type="entry name" value="PD40"/>
    <property type="match status" value="3"/>
</dbReference>
<evidence type="ECO:0000256" key="4">
    <source>
        <dbReference type="SAM" id="SignalP"/>
    </source>
</evidence>
<name>A0A5M5BXJ3_BACOV</name>
<organism evidence="5 6">
    <name type="scientific">Bacteroides ovatus</name>
    <dbReference type="NCBI Taxonomy" id="28116"/>
    <lineage>
        <taxon>Bacteria</taxon>
        <taxon>Pseudomonadati</taxon>
        <taxon>Bacteroidota</taxon>
        <taxon>Bacteroidia</taxon>
        <taxon>Bacteroidales</taxon>
        <taxon>Bacteroidaceae</taxon>
        <taxon>Bacteroides</taxon>
    </lineage>
</organism>
<keyword evidence="3" id="KW-0645">Protease</keyword>
<dbReference type="GO" id="GO:0008236">
    <property type="term" value="F:serine-type peptidase activity"/>
    <property type="evidence" value="ECO:0007669"/>
    <property type="project" value="UniProtKB-KW"/>
</dbReference>
<dbReference type="EMBL" id="VWLE01000690">
    <property type="protein sequence ID" value="KAA3936321.1"/>
    <property type="molecule type" value="Genomic_DNA"/>
</dbReference>
<dbReference type="SUPFAM" id="SSF82171">
    <property type="entry name" value="DPP6 N-terminal domain-like"/>
    <property type="match status" value="1"/>
</dbReference>
<accession>A0A5M5BXJ3</accession>
<dbReference type="PANTHER" id="PTHR36842">
    <property type="entry name" value="PROTEIN TOLB HOMOLOG"/>
    <property type="match status" value="1"/>
</dbReference>
<dbReference type="InterPro" id="IPR011659">
    <property type="entry name" value="WD40"/>
</dbReference>
<comment type="similarity">
    <text evidence="1">Belongs to the TolB family.</text>
</comment>
<evidence type="ECO:0000313" key="6">
    <source>
        <dbReference type="Proteomes" id="UP000323717"/>
    </source>
</evidence>
<evidence type="ECO:0000256" key="1">
    <source>
        <dbReference type="ARBA" id="ARBA00009820"/>
    </source>
</evidence>
<dbReference type="AlphaFoldDB" id="A0A5M5BXJ3"/>
<sequence length="179" mass="19718">MRQANLFMMSAAMLLAACGGTKDAGKTDQVLIEKSDIKIEGKRMTPEALWAMGRIGGFAVSPDGKKIAYTVTYYSVPENKSNREVFVMNADGSENQQITHTPYQENEVTWIKGGTKLAFLSNDNGSSQLYQMNPDGSGRKQLTHYDGDIEGYSISPDGKKLLFISQVKTKESTADKYPD</sequence>
<evidence type="ECO:0000313" key="5">
    <source>
        <dbReference type="EMBL" id="KAA3936321.1"/>
    </source>
</evidence>
<protein>
    <submittedName>
        <fullName evidence="5">Peptidase S9</fullName>
    </submittedName>
</protein>
<keyword evidence="2 4" id="KW-0732">Signal</keyword>
<feature type="non-terminal residue" evidence="5">
    <location>
        <position position="179"/>
    </location>
</feature>
<dbReference type="Proteomes" id="UP000323717">
    <property type="component" value="Unassembled WGS sequence"/>
</dbReference>
<proteinExistence type="inferred from homology"/>
<feature type="chain" id="PRO_5024309418" evidence="4">
    <location>
        <begin position="17"/>
        <end position="179"/>
    </location>
</feature>